<organism evidence="2 3">
    <name type="scientific">Segnochrobactrum spirostomi</name>
    <dbReference type="NCBI Taxonomy" id="2608987"/>
    <lineage>
        <taxon>Bacteria</taxon>
        <taxon>Pseudomonadati</taxon>
        <taxon>Pseudomonadota</taxon>
        <taxon>Alphaproteobacteria</taxon>
        <taxon>Hyphomicrobiales</taxon>
        <taxon>Segnochrobactraceae</taxon>
        <taxon>Segnochrobactrum</taxon>
    </lineage>
</organism>
<dbReference type="Proteomes" id="UP000332515">
    <property type="component" value="Unassembled WGS sequence"/>
</dbReference>
<keyword evidence="3" id="KW-1185">Reference proteome</keyword>
<gene>
    <name evidence="2" type="ORF">F0357_04385</name>
</gene>
<comment type="caution">
    <text evidence="2">The sequence shown here is derived from an EMBL/GenBank/DDBJ whole genome shotgun (WGS) entry which is preliminary data.</text>
</comment>
<reference evidence="2 3" key="1">
    <citation type="submission" date="2019-09" db="EMBL/GenBank/DDBJ databases">
        <title>Segnochrobactrum spirostomi gen. nov., sp. nov., isolated from the ciliate Spirostomum cf. yagiui and description of a novel family, Segnochrobactraceae fam. nov. within the order Rhizobiales of the class Alphaproteobacteria.</title>
        <authorList>
            <person name="Akter S."/>
            <person name="Shazib S.U.A."/>
            <person name="Shin M.K."/>
        </authorList>
    </citation>
    <scope>NUCLEOTIDE SEQUENCE [LARGE SCALE GENOMIC DNA]</scope>
    <source>
        <strain evidence="2 3">Sp-1</strain>
    </source>
</reference>
<sequence>MVAVRSAAASNGSDDFRLVTSSAAMRALPASSVRLAISRKLSRTACSWLRRKWAISTTVESSSRRTRRAASASSRRAVRSMSTGSRRICPNSTRSATPVMVEPIATPKLRTMVSAEPSAVNW</sequence>
<feature type="compositionally biased region" description="Low complexity" evidence="1">
    <location>
        <begin position="69"/>
        <end position="83"/>
    </location>
</feature>
<protein>
    <submittedName>
        <fullName evidence="2">Uncharacterized protein</fullName>
    </submittedName>
</protein>
<proteinExistence type="predicted"/>
<feature type="region of interest" description="Disordered" evidence="1">
    <location>
        <begin position="59"/>
        <end position="96"/>
    </location>
</feature>
<dbReference type="AlphaFoldDB" id="A0A6A7Y2E1"/>
<evidence type="ECO:0000256" key="1">
    <source>
        <dbReference type="SAM" id="MobiDB-lite"/>
    </source>
</evidence>
<dbReference type="RefSeq" id="WP_153479187.1">
    <property type="nucleotide sequence ID" value="NZ_VWNA01000001.1"/>
</dbReference>
<dbReference type="EMBL" id="VWNA01000001">
    <property type="protein sequence ID" value="MQT11922.1"/>
    <property type="molecule type" value="Genomic_DNA"/>
</dbReference>
<name>A0A6A7Y2E1_9HYPH</name>
<accession>A0A6A7Y2E1</accession>
<evidence type="ECO:0000313" key="3">
    <source>
        <dbReference type="Proteomes" id="UP000332515"/>
    </source>
</evidence>
<evidence type="ECO:0000313" key="2">
    <source>
        <dbReference type="EMBL" id="MQT11922.1"/>
    </source>
</evidence>